<dbReference type="InterPro" id="IPR036866">
    <property type="entry name" value="RibonucZ/Hydroxyglut_hydro"/>
</dbReference>
<feature type="region of interest" description="Disordered" evidence="1">
    <location>
        <begin position="2513"/>
        <end position="2544"/>
    </location>
</feature>
<dbReference type="SUPFAM" id="SSF89372">
    <property type="entry name" value="Fucose-specific lectin"/>
    <property type="match status" value="1"/>
</dbReference>
<reference evidence="2 3" key="1">
    <citation type="submission" date="2020-05" db="EMBL/GenBank/DDBJ databases">
        <title>Identification and distribution of gene clusters putatively required for synthesis of sphingolipid metabolism inhibitors in phylogenetically diverse species of the filamentous fungus Fusarium.</title>
        <authorList>
            <person name="Kim H.-S."/>
            <person name="Busman M."/>
            <person name="Brown D.W."/>
            <person name="Divon H."/>
            <person name="Uhlig S."/>
            <person name="Proctor R.H."/>
        </authorList>
    </citation>
    <scope>NUCLEOTIDE SEQUENCE [LARGE SCALE GENOMIC DNA]</scope>
    <source>
        <strain evidence="2 3">NRRL 20693</strain>
    </source>
</reference>
<sequence length="3530" mass="376998">MSNLTGTTILHIVYAGRGDAFYLEYTYVNPQSGQNEHMLVCLDGGPRRVSTGSNDGPYFKYYLAAGREIWQNSFQKHDNSLPFTPTAIINSHPHDDHLDGLIQLMTTQLLTGPFVLPHIQCPGWDEVKAMATELKLQYLIGCTVNKTIGIDLLHPSPDQDLASFFKPSVQDVNPLAQASSLFQAPMIFLDATEPPVIQLPKYVTIDASSENLASILMQTDPDATVGKGCMFFTGDNVGDVIWDYVDGKHFSIYKIQHHGSMRNTQFYRSMATVYESVGTETALYTLMAYIMDQDPNVLHVNPPFPPPKDDIQPFLKKCFNLSWEDIVQYYQLLKTRNSEYLDKCAHGPGTGSDSVRALTWGKTWDTPSEVWTRLVNMIQSSNPSKKAAGGISSFFYQYPDPNPPRRIPLRPWASALLNVTIAKDNFKALLLTSSIIKFFMSFTADSYVISANKTYSHPSAATIAGLAIAVYIRKPGIPVPLYVTDGYSVDITHIDAYIKVFGYDHKDIFDGKHLVIQYLTGHLYMSINGNGGQVVNRDIRGVTATLSSSQDVLQSLAKASENYNSNKIGDRIIATSTGQRYQIVSPMTPAYLTIDQNTGLAKLVATAPTATFTVQNNAQVYASDYEDFTVVQQYPDQLEVNLRFTNSDTLDQVMYFEIGYLNSEREWVRSYVDNSNGTKVERQIDWELSLPPNGTAIPFRLAPVNSTMMMMAMELEPSSNVALARSFVDSSSQGSSVVASQTQLSSYYEAADIQMPSSITVFQALQGLIGVDNLAALSPHFNDEEAIFQLQIDTKSSSVIFQDYGLVVQVISATLIVSAASSGTILIQGKDMSVTGASVKIDWPTSKSISLAISIPGAGTPTIITKTLSTANPNPVNLKKALAAMATESSVISSISAARIVGYLVGDPVGLFKLLSERVPGRLLIAGLLDLSPDFEQSSVYGYYDPTGVAIVKQAQIICDPTASGTWKPSLALDGIDIEVRDIGFLVKNTLLSTQSVAVYGTAVLNVKDKESIQLSLSCDLNSKGAVEATFTLTGTESLETLSGAIGSDGLMKTTVPYFESSLSDLSQISDFALTFTQSSKHTADYMLSKIAASTSFDEWMDFLPSSFPTKDVSQVAVSIEILNPLLSEQRAVGVIVALDLPIDSGNATKQSLDLELSAHPLGAFGCHEYRLSAHGPDSGLTIAEITSAMGVTGVEESLATLGSLISQLMEDFHIVSFSVGIEEADKKETDKTDADKTEANKTYAVADWSLRLTCVAGSVTGDLDGTLQIESSLLECTLRLPTHAVPGIISIDSLSSTTVASLASALNLSSLDSIPVLSSVLSTQLDTAHYTIGYIPTPGEEGKSTLSCLGYSFTLQLDSLSFTDCISVDDLLVSVGWHSENDPYGPGVEQFVFSIKAALLNKSLIAQIIYDSTDSEITFTLTTTDQKNPAQISDLLRDILGSSFAYALEPLIGNLAVHGATLTLSTGKDVNLQYFSVEIVDSADAQFQGLPMTSLSVQYTAEVKAQGSVPAVPESLTLHATITKDKIEVPVVISCTESNTTVSGNVATSTNMTEVSFGLTPIGLTMASLIELFGTSTPSYQAPDECPDFSSIAVKSVDGQLSLQTDPKSGSSSLSLESFQTILETTTQICILKSPAISLESISLCIEYENGTTTGNVFGHLVVSTADIRVFYSKDTAGNDTFIGSLALDEGQTPVAFDTLAATFLSNSDDYTISPVLGAPIEIQLSGFDAKLVKGQSIEVSGAGQATFSPQASGYSLSLSKVGGRITINESSGATACSAFLTGELEFDNWSCLEAVISIGSRQTLLTAELTNSSTSVDFSTLTKSLSVDGTDVTSVSPSGTANMSFNNSAFLSINFDPSLSQILFFGQLEAPLSASGMVLGQWVPSGAASQRRYLVSLGTNDLSQIWSDLKDTVLSNFDLTVAGAQILSGTYTVSSLYQFLSSSEATANSAKLPITDVASPLKILSQNTSIPIGGTIFATIDLAGSSNISQGLRQSWETSTQEPNLSFYAFLSPRNSTTSNESVFMIVLDELYLLGGDLVFTGTSTYIPGEQSFTANGLLTLNLSHANSIDLQMELSVSESVTSFQLHDKTSSSQTLDNPFGDMFNVTLGDIDLSGSITKSTGQSQASANYALSGSVYLGTGNMRSDLEGSIMFNRGKAVLASLDLVPGHAGLSILDVFSEIIQPGNSGSGSWPSAYGELTLDSASIYYALQQIQKGAQIYAAGYHISADVTIFGESFSITADLGDRSGISITGQMLNTLDLHFITFTNPLTDAVSGSTSNKTGPSLTIDTTGNQGTYQVNAGAQLFDLPQINVTLQYKAETFTGILAYSGTTPGVSDPSLTVLYADGKWSLEILQDMQSKIDLAQQICAASEAKPGCCGKIVDLVFDKTVQTKFHFSMGSPSVNGTEFRFEVNCSYDISVDIPDESPLLISDISVGSIPFIVSPIPDSLDALGQLLENLVLKNAVGVGEALLSTTNSVQFGELIGAMAAKNWSRDLLEKLICRKANQKNVQDQAQEEAESDQNGMNSQDNSGEKSVDASNNTTGSTDLASALDFLSQAIDFAQQFLSIVASILGFLSKVLQLFPGNSTLSGYQTAAENRKANVESQLKKAKEFMGQVLNLSTASPGPSSDFVSVDKSGCEVEVNWSAYLPDTPNFNYDNFSQVTWEVKIGLVNDVTDPSLQDLTIPPGTYSTSYSNPSFAFASTVYSFIRAKATSSKGQIFHSADWTSAQPATHAPWLQPIDNVSFQILPTDPYNCLISAVNCPVGSFHIEIVSDDSTSPATLYETDVSLEPAGYILSTVSILDLKDPPSGVTSCIARIKVVSTAPANFHDSAYATSQALAIAEAPENLQVSYSSSSITAVWNQAGSGTNDSDVLLITADGEVDKSVIVKYETAVEGKRQATIAGASIVGGAVIKIAVRAKITSSNVIGLFAFEVYDIPSLPVPSIDATTYYDVTSQILHLFFTYPTPFFSATSVDVYLTTASNTSQIGTGLPTYIGTTGKMMLQVATAVACQTPKVTVSTLDASTSEVGPPSEPWQFPTIPSSPFTSAPLVSFTSDGSVQVEWSWITAMAATAQYVTLSVSGHTLPSMVQSPTTIAIFTMVQANSLLTPGQKVNIQCTPIALGLWGTPLATSFLIPGSDCTPFSISGSPEGTPLAKTSPTLVAPFCTMTSVAAAGIWWGTPKGAIETFQLPDSSRPGTTSQQSTQLASPSTVDGQGSCMASASRNSRDKEVWWITPTGAIDGLRNDGQGWKPPGTGAGQAYPFNVKGTASTTHGGSMSCFAVGSETALCWVNPEGAIGYAKWSNGSGWGTVSQVAPPKTATLNPVVTQLTTQVVSGNPHLFCVGTEGQVIDIFWINFSSKEPGRIFQNVIAQPRSAAPGGGLVSLNMGPKLVLFWTTPQNSIEMAVLNAVSAYGWSIHQYTLTVEGSVLQGTGIAAYLTEANHASVWWIGQFGDLRRIAVDFENLTRDASNDWPVFEELGPGSCKTTRSLVAQRETENRFKVFYVNSDGAVAGLSYGKKQESSTIQT</sequence>
<proteinExistence type="predicted"/>
<dbReference type="Gene3D" id="3.60.15.10">
    <property type="entry name" value="Ribonuclease Z/Hydroxyacylglutathione hydrolase-like"/>
    <property type="match status" value="1"/>
</dbReference>
<dbReference type="EMBL" id="JAAGWQ010000035">
    <property type="protein sequence ID" value="KAF5676196.1"/>
    <property type="molecule type" value="Genomic_DNA"/>
</dbReference>
<keyword evidence="3" id="KW-1185">Reference proteome</keyword>
<organism evidence="2 3">
    <name type="scientific">Fusarium heterosporum</name>
    <dbReference type="NCBI Taxonomy" id="42747"/>
    <lineage>
        <taxon>Eukaryota</taxon>
        <taxon>Fungi</taxon>
        <taxon>Dikarya</taxon>
        <taxon>Ascomycota</taxon>
        <taxon>Pezizomycotina</taxon>
        <taxon>Sordariomycetes</taxon>
        <taxon>Hypocreomycetidae</taxon>
        <taxon>Hypocreales</taxon>
        <taxon>Nectriaceae</taxon>
        <taxon>Fusarium</taxon>
        <taxon>Fusarium heterosporum species complex</taxon>
    </lineage>
</organism>
<dbReference type="Proteomes" id="UP000567885">
    <property type="component" value="Unassembled WGS sequence"/>
</dbReference>
<evidence type="ECO:0000313" key="2">
    <source>
        <dbReference type="EMBL" id="KAF5676196.1"/>
    </source>
</evidence>
<gene>
    <name evidence="2" type="ORF">FHETE_2323</name>
</gene>
<evidence type="ECO:0008006" key="4">
    <source>
        <dbReference type="Google" id="ProtNLM"/>
    </source>
</evidence>
<dbReference type="Gene3D" id="2.120.10.70">
    <property type="entry name" value="Fucose-specific lectin"/>
    <property type="match status" value="1"/>
</dbReference>
<comment type="caution">
    <text evidence="2">The sequence shown here is derived from an EMBL/GenBank/DDBJ whole genome shotgun (WGS) entry which is preliminary data.</text>
</comment>
<protein>
    <recommendedName>
        <fullName evidence="4">Metallo-beta-lactamase domain-containing protein</fullName>
    </recommendedName>
</protein>
<feature type="region of interest" description="Disordered" evidence="1">
    <location>
        <begin position="3190"/>
        <end position="3227"/>
    </location>
</feature>
<accession>A0A8H5TS12</accession>
<feature type="compositionally biased region" description="Polar residues" evidence="1">
    <location>
        <begin position="3193"/>
        <end position="3227"/>
    </location>
</feature>
<evidence type="ECO:0000313" key="3">
    <source>
        <dbReference type="Proteomes" id="UP000567885"/>
    </source>
</evidence>
<name>A0A8H5TS12_FUSHE</name>
<dbReference type="OrthoDB" id="3259037at2759"/>
<evidence type="ECO:0000256" key="1">
    <source>
        <dbReference type="SAM" id="MobiDB-lite"/>
    </source>
</evidence>